<dbReference type="PANTHER" id="PTHR25462:SF229">
    <property type="entry name" value="TRANSCRIPTION INTERMEDIARY FACTOR 1-BETA"/>
    <property type="match status" value="1"/>
</dbReference>
<dbReference type="SUPFAM" id="SSF63829">
    <property type="entry name" value="Calcium-dependent phosphotriesterase"/>
    <property type="match status" value="1"/>
</dbReference>
<dbReference type="AlphaFoldDB" id="A0A9D4JFX5"/>
<name>A0A9D4JFX5_DREPO</name>
<dbReference type="GO" id="GO:0006513">
    <property type="term" value="P:protein monoubiquitination"/>
    <property type="evidence" value="ECO:0007669"/>
    <property type="project" value="TreeGrafter"/>
</dbReference>
<dbReference type="EMBL" id="JAIWYP010000006">
    <property type="protein sequence ID" value="KAH3807228.1"/>
    <property type="molecule type" value="Genomic_DNA"/>
</dbReference>
<proteinExistence type="predicted"/>
<sequence length="662" mass="74850">MEESNPIHCVPCMCNNELNSPEGFCIDCTEYLCSNCCRDHMKNKITRQHVIVKQPGMPTNVESFTVMKKLAQCEMHPDNLYEFKCADHEQLICSRCLSRYHRTCQGIEDLCESPNVSDQLSGETETLQNLLDFSHELILTFEERGSELVTNNNEIEQACNELAESIKNEVNTINEDTKSHVADIIEKETTEEYINLCRLKDMSETIVTKNEDLLEVAKSYGRQHEKAATIKYSREEIQNVQQHIKTESVQVVKGNCISVDAALLSLESRLKITSNCSDDLNIFNRDVNRTDNGHIQPTNTSSLSGRECTDKFSSQAVSTVCNRQSVSTLDLKHSCVMPKLVTASSFIEKISGSVDSYEERSSQTETACSVNVDTGDLKPFMMRSVGTHTGFCMKISSDTTQCSLKALALLPSRGIVLLDVANKKIKIASADLKVISNMKLFDYPTDMCILIKQVDVVWMCVSFSKTREVRTFKIKDDVHIHHMFTVQTRFHPVSLAGFKNDVIVLSRKTLDEESTIMMMEQFTAPGNPSTVLINVDGINDASRIKPGINLSLLILRDRHVSCLKMHNVNGNIKLSNELWYYKCHMNRVFKDVTDVTIDKEGNKYICVKDANSVHQVSYSRFSNNRIIIDNINTPTCIVVDTNGCRIILGYEKDDNLYEYPFV</sequence>
<evidence type="ECO:0000313" key="1">
    <source>
        <dbReference type="EMBL" id="KAH3807228.1"/>
    </source>
</evidence>
<accession>A0A9D4JFX5</accession>
<evidence type="ECO:0008006" key="3">
    <source>
        <dbReference type="Google" id="ProtNLM"/>
    </source>
</evidence>
<evidence type="ECO:0000313" key="2">
    <source>
        <dbReference type="Proteomes" id="UP000828390"/>
    </source>
</evidence>
<dbReference type="GO" id="GO:0061630">
    <property type="term" value="F:ubiquitin protein ligase activity"/>
    <property type="evidence" value="ECO:0007669"/>
    <property type="project" value="TreeGrafter"/>
</dbReference>
<protein>
    <recommendedName>
        <fullName evidence="3">B box-type domain-containing protein</fullName>
    </recommendedName>
</protein>
<comment type="caution">
    <text evidence="1">The sequence shown here is derived from an EMBL/GenBank/DDBJ whole genome shotgun (WGS) entry which is preliminary data.</text>
</comment>
<dbReference type="InterPro" id="IPR047153">
    <property type="entry name" value="TRIM45/56/19-like"/>
</dbReference>
<dbReference type="Proteomes" id="UP000828390">
    <property type="component" value="Unassembled WGS sequence"/>
</dbReference>
<dbReference type="SUPFAM" id="SSF57845">
    <property type="entry name" value="B-box zinc-binding domain"/>
    <property type="match status" value="1"/>
</dbReference>
<dbReference type="Gene3D" id="3.30.160.60">
    <property type="entry name" value="Classic Zinc Finger"/>
    <property type="match status" value="1"/>
</dbReference>
<keyword evidence="2" id="KW-1185">Reference proteome</keyword>
<gene>
    <name evidence="1" type="ORF">DPMN_135563</name>
</gene>
<reference evidence="1" key="1">
    <citation type="journal article" date="2019" name="bioRxiv">
        <title>The Genome of the Zebra Mussel, Dreissena polymorpha: A Resource for Invasive Species Research.</title>
        <authorList>
            <person name="McCartney M.A."/>
            <person name="Auch B."/>
            <person name="Kono T."/>
            <person name="Mallez S."/>
            <person name="Zhang Y."/>
            <person name="Obille A."/>
            <person name="Becker A."/>
            <person name="Abrahante J.E."/>
            <person name="Garbe J."/>
            <person name="Badalamenti J.P."/>
            <person name="Herman A."/>
            <person name="Mangelson H."/>
            <person name="Liachko I."/>
            <person name="Sullivan S."/>
            <person name="Sone E.D."/>
            <person name="Koren S."/>
            <person name="Silverstein K.A.T."/>
            <person name="Beckman K.B."/>
            <person name="Gohl D.M."/>
        </authorList>
    </citation>
    <scope>NUCLEOTIDE SEQUENCE</scope>
    <source>
        <strain evidence="1">Duluth1</strain>
        <tissue evidence="1">Whole animal</tissue>
    </source>
</reference>
<organism evidence="1 2">
    <name type="scientific">Dreissena polymorpha</name>
    <name type="common">Zebra mussel</name>
    <name type="synonym">Mytilus polymorpha</name>
    <dbReference type="NCBI Taxonomy" id="45954"/>
    <lineage>
        <taxon>Eukaryota</taxon>
        <taxon>Metazoa</taxon>
        <taxon>Spiralia</taxon>
        <taxon>Lophotrochozoa</taxon>
        <taxon>Mollusca</taxon>
        <taxon>Bivalvia</taxon>
        <taxon>Autobranchia</taxon>
        <taxon>Heteroconchia</taxon>
        <taxon>Euheterodonta</taxon>
        <taxon>Imparidentia</taxon>
        <taxon>Neoheterodontei</taxon>
        <taxon>Myida</taxon>
        <taxon>Dreissenoidea</taxon>
        <taxon>Dreissenidae</taxon>
        <taxon>Dreissena</taxon>
    </lineage>
</organism>
<dbReference type="PANTHER" id="PTHR25462">
    <property type="entry name" value="BONUS, ISOFORM C-RELATED"/>
    <property type="match status" value="1"/>
</dbReference>
<reference evidence="1" key="2">
    <citation type="submission" date="2020-11" db="EMBL/GenBank/DDBJ databases">
        <authorList>
            <person name="McCartney M.A."/>
            <person name="Auch B."/>
            <person name="Kono T."/>
            <person name="Mallez S."/>
            <person name="Becker A."/>
            <person name="Gohl D.M."/>
            <person name="Silverstein K.A.T."/>
            <person name="Koren S."/>
            <person name="Bechman K.B."/>
            <person name="Herman A."/>
            <person name="Abrahante J.E."/>
            <person name="Garbe J."/>
        </authorList>
    </citation>
    <scope>NUCLEOTIDE SEQUENCE</scope>
    <source>
        <strain evidence="1">Duluth1</strain>
        <tissue evidence="1">Whole animal</tissue>
    </source>
</reference>